<dbReference type="SMART" id="SM00873">
    <property type="entry name" value="B3_4"/>
    <property type="match status" value="1"/>
</dbReference>
<evidence type="ECO:0000259" key="1">
    <source>
        <dbReference type="SMART" id="SM00873"/>
    </source>
</evidence>
<gene>
    <name evidence="2" type="ORF">ACFF45_08310</name>
</gene>
<dbReference type="PANTHER" id="PTHR39209:SF2">
    <property type="entry name" value="CYTOPLASMIC PROTEIN"/>
    <property type="match status" value="1"/>
</dbReference>
<accession>A0ABV5MXH7</accession>
<dbReference type="Gene3D" id="3.50.40.10">
    <property type="entry name" value="Phenylalanyl-trna Synthetase, Chain B, domain 3"/>
    <property type="match status" value="1"/>
</dbReference>
<keyword evidence="3" id="KW-1185">Reference proteome</keyword>
<proteinExistence type="predicted"/>
<evidence type="ECO:0000313" key="3">
    <source>
        <dbReference type="Proteomes" id="UP001589709"/>
    </source>
</evidence>
<dbReference type="RefSeq" id="WP_381343995.1">
    <property type="nucleotide sequence ID" value="NZ_JBHMCY010000011.1"/>
</dbReference>
<feature type="domain" description="B3/B4 tRNA-binding" evidence="1">
    <location>
        <begin position="78"/>
        <end position="230"/>
    </location>
</feature>
<sequence length="255" mass="28305">MTESYDPDSAGPGPRRLTVAMSPEIAARYPECRTVFLLAQGIKNNEPWPGTEEALAALETDVREGRRQLPTEDEAAIAAWHDLLRSFGTNPRRARPSIDALSRRLRKSGRLPRVSSLVDTCNLVSLTYMLPTGGFDLAAFRTGIELRHARPDDGYVPLGEPDRTETPLTGEVIYADGSQVMTRHWNHRDSDVTKVTEATRDAVLLLEGISSVITAETLLRARDELAERVAPHAERVSLYEIDPAEPLELVWEPTP</sequence>
<dbReference type="PANTHER" id="PTHR39209">
    <property type="match status" value="1"/>
</dbReference>
<dbReference type="Pfam" id="PF03483">
    <property type="entry name" value="B3_4"/>
    <property type="match status" value="1"/>
</dbReference>
<evidence type="ECO:0000313" key="2">
    <source>
        <dbReference type="EMBL" id="MFB9462715.1"/>
    </source>
</evidence>
<dbReference type="InterPro" id="IPR005146">
    <property type="entry name" value="B3/B4_tRNA-bd"/>
</dbReference>
<name>A0ABV5MXH7_9ACTN</name>
<protein>
    <submittedName>
        <fullName evidence="2">B3/4 domain-containing protein</fullName>
    </submittedName>
</protein>
<dbReference type="SUPFAM" id="SSF56037">
    <property type="entry name" value="PheT/TilS domain"/>
    <property type="match status" value="1"/>
</dbReference>
<reference evidence="2 3" key="1">
    <citation type="submission" date="2024-09" db="EMBL/GenBank/DDBJ databases">
        <authorList>
            <person name="Sun Q."/>
            <person name="Mori K."/>
        </authorList>
    </citation>
    <scope>NUCLEOTIDE SEQUENCE [LARGE SCALE GENOMIC DNA]</scope>
    <source>
        <strain evidence="2 3">JCM 6917</strain>
    </source>
</reference>
<dbReference type="EMBL" id="JBHMCY010000011">
    <property type="protein sequence ID" value="MFB9462715.1"/>
    <property type="molecule type" value="Genomic_DNA"/>
</dbReference>
<organism evidence="2 3">
    <name type="scientific">Streptomyces cinereospinus</name>
    <dbReference type="NCBI Taxonomy" id="285561"/>
    <lineage>
        <taxon>Bacteria</taxon>
        <taxon>Bacillati</taxon>
        <taxon>Actinomycetota</taxon>
        <taxon>Actinomycetes</taxon>
        <taxon>Kitasatosporales</taxon>
        <taxon>Streptomycetaceae</taxon>
        <taxon>Streptomyces</taxon>
    </lineage>
</organism>
<comment type="caution">
    <text evidence="2">The sequence shown here is derived from an EMBL/GenBank/DDBJ whole genome shotgun (WGS) entry which is preliminary data.</text>
</comment>
<dbReference type="Proteomes" id="UP001589709">
    <property type="component" value="Unassembled WGS sequence"/>
</dbReference>
<dbReference type="InterPro" id="IPR020825">
    <property type="entry name" value="Phe-tRNA_synthase-like_B3/B4"/>
</dbReference>